<keyword evidence="3" id="KW-1185">Reference proteome</keyword>
<sequence>MAASTEFHAPVTGHYNIPAPHASHGGSNNFYFNAPSNSTDIHSPRRRMPSYPLSSVAPIKTFVQRPALLDSIREQMLRDLDANRKGEVKKVGVWGMGGAGKSQLTLSYLQCYQTEYDATFWFQADQTASIDRDFLAIYRLLPETAIPLPTPTPEEVKQAVLSWFARESGKWLLIFDGADHLYQTDKDYVALSEYFPGSSNIHIIITSRAYIAKQLSTFEGVSVGELEESQSVDLFLNCAEIQPSRDNVLAEAKEIVNEMGHLALAISMAGKYVLQTPRLSSNLSAYLGDFRRRRRDLLSEKPDKLIAGYDRSVMTVWETSYSAVREQLPEACRLLTLLSFIHYKDIFLELFGLAIESDSIDGSDPIGVASWTSIFGPEVHLGFHRLEECFTLLEKYSLCQRQVGQTSYSIHRLIHAWGYDRLQVDGNEMKQFWLAASLCLEGYLGTIDNAGNTPASKLRLVPHILGNIQSYRRISKTLQWDRSGSPMPLESFGYFLFRIGRCNDAMLAQREVLKDRIRTLGNEHPDTIKAMSNLANTLADQGQLHEATSMQREVLQKSQQSLGTEHPDTISVMSNLACTLLDQGQLDEAAGMQRVVLEKRQRIFGDDHPDTISAMHNLASTLLNQGQLDEAAGMIRGVLEKRQQTLGDMHPDTIKAMSILANTLTDQGQLDEATGMQREVLKKSQQSLGDEHPNTISAMNNLAGTLRCQGQLDEAAGIMREVLEKRQRILGDMHPDTISAMGNLASTLGYQGQLDEAAGMKREVLKKSQQSLGDEHPNTISAMNNLAGTLRCQGHLDEATGMMREVLEKRQRILGDEHPDTITAMKNLSILLS</sequence>
<dbReference type="EMBL" id="JAGMUV010000028">
    <property type="protein sequence ID" value="KAH7117464.1"/>
    <property type="molecule type" value="Genomic_DNA"/>
</dbReference>
<dbReference type="SUPFAM" id="SSF52540">
    <property type="entry name" value="P-loop containing nucleoside triphosphate hydrolases"/>
    <property type="match status" value="1"/>
</dbReference>
<accession>A0A9P9DEG8</accession>
<feature type="non-terminal residue" evidence="2">
    <location>
        <position position="833"/>
    </location>
</feature>
<organism evidence="2 3">
    <name type="scientific">Dactylonectria macrodidyma</name>
    <dbReference type="NCBI Taxonomy" id="307937"/>
    <lineage>
        <taxon>Eukaryota</taxon>
        <taxon>Fungi</taxon>
        <taxon>Dikarya</taxon>
        <taxon>Ascomycota</taxon>
        <taxon>Pezizomycotina</taxon>
        <taxon>Sordariomycetes</taxon>
        <taxon>Hypocreomycetidae</taxon>
        <taxon>Hypocreales</taxon>
        <taxon>Nectriaceae</taxon>
        <taxon>Dactylonectria</taxon>
    </lineage>
</organism>
<dbReference type="Pfam" id="PF00931">
    <property type="entry name" value="NB-ARC"/>
    <property type="match status" value="1"/>
</dbReference>
<dbReference type="SUPFAM" id="SSF48452">
    <property type="entry name" value="TPR-like"/>
    <property type="match status" value="3"/>
</dbReference>
<dbReference type="InterPro" id="IPR027417">
    <property type="entry name" value="P-loop_NTPase"/>
</dbReference>
<dbReference type="GO" id="GO:0043531">
    <property type="term" value="F:ADP binding"/>
    <property type="evidence" value="ECO:0007669"/>
    <property type="project" value="InterPro"/>
</dbReference>
<evidence type="ECO:0000313" key="2">
    <source>
        <dbReference type="EMBL" id="KAH7117464.1"/>
    </source>
</evidence>
<dbReference type="InterPro" id="IPR002182">
    <property type="entry name" value="NB-ARC"/>
</dbReference>
<dbReference type="Pfam" id="PF13374">
    <property type="entry name" value="TPR_10"/>
    <property type="match status" value="4"/>
</dbReference>
<proteinExistence type="predicted"/>
<protein>
    <recommendedName>
        <fullName evidence="1">NB-ARC domain-containing protein</fullName>
    </recommendedName>
</protein>
<dbReference type="Pfam" id="PF13424">
    <property type="entry name" value="TPR_12"/>
    <property type="match status" value="2"/>
</dbReference>
<dbReference type="PANTHER" id="PTHR46082">
    <property type="entry name" value="ATP/GTP-BINDING PROTEIN-RELATED"/>
    <property type="match status" value="1"/>
</dbReference>
<dbReference type="InterPro" id="IPR019734">
    <property type="entry name" value="TPR_rpt"/>
</dbReference>
<dbReference type="InterPro" id="IPR053137">
    <property type="entry name" value="NLR-like"/>
</dbReference>
<dbReference type="InterPro" id="IPR011990">
    <property type="entry name" value="TPR-like_helical_dom_sf"/>
</dbReference>
<evidence type="ECO:0000259" key="1">
    <source>
        <dbReference type="Pfam" id="PF00931"/>
    </source>
</evidence>
<dbReference type="Gene3D" id="1.25.40.10">
    <property type="entry name" value="Tetratricopeptide repeat domain"/>
    <property type="match status" value="2"/>
</dbReference>
<dbReference type="SMART" id="SM00028">
    <property type="entry name" value="TPR"/>
    <property type="match status" value="6"/>
</dbReference>
<dbReference type="Gene3D" id="3.40.50.300">
    <property type="entry name" value="P-loop containing nucleotide triphosphate hydrolases"/>
    <property type="match status" value="1"/>
</dbReference>
<feature type="domain" description="NB-ARC" evidence="1">
    <location>
        <begin position="84"/>
        <end position="238"/>
    </location>
</feature>
<evidence type="ECO:0000313" key="3">
    <source>
        <dbReference type="Proteomes" id="UP000738349"/>
    </source>
</evidence>
<name>A0A9P9DEG8_9HYPO</name>
<gene>
    <name evidence="2" type="ORF">EDB81DRAFT_733687</name>
</gene>
<dbReference type="Proteomes" id="UP000738349">
    <property type="component" value="Unassembled WGS sequence"/>
</dbReference>
<dbReference type="OrthoDB" id="5086500at2759"/>
<reference evidence="2" key="1">
    <citation type="journal article" date="2021" name="Nat. Commun.">
        <title>Genetic determinants of endophytism in the Arabidopsis root mycobiome.</title>
        <authorList>
            <person name="Mesny F."/>
            <person name="Miyauchi S."/>
            <person name="Thiergart T."/>
            <person name="Pickel B."/>
            <person name="Atanasova L."/>
            <person name="Karlsson M."/>
            <person name="Huettel B."/>
            <person name="Barry K.W."/>
            <person name="Haridas S."/>
            <person name="Chen C."/>
            <person name="Bauer D."/>
            <person name="Andreopoulos W."/>
            <person name="Pangilinan J."/>
            <person name="LaButti K."/>
            <person name="Riley R."/>
            <person name="Lipzen A."/>
            <person name="Clum A."/>
            <person name="Drula E."/>
            <person name="Henrissat B."/>
            <person name="Kohler A."/>
            <person name="Grigoriev I.V."/>
            <person name="Martin F.M."/>
            <person name="Hacquard S."/>
        </authorList>
    </citation>
    <scope>NUCLEOTIDE SEQUENCE</scope>
    <source>
        <strain evidence="2">MPI-CAGE-AT-0147</strain>
    </source>
</reference>
<dbReference type="PANTHER" id="PTHR46082:SF6">
    <property type="entry name" value="AAA+ ATPASE DOMAIN-CONTAINING PROTEIN-RELATED"/>
    <property type="match status" value="1"/>
</dbReference>
<dbReference type="AlphaFoldDB" id="A0A9P9DEG8"/>
<comment type="caution">
    <text evidence="2">The sequence shown here is derived from an EMBL/GenBank/DDBJ whole genome shotgun (WGS) entry which is preliminary data.</text>
</comment>